<feature type="non-terminal residue" evidence="3">
    <location>
        <position position="1"/>
    </location>
</feature>
<feature type="domain" description="DDE-1" evidence="2">
    <location>
        <begin position="3"/>
        <end position="95"/>
    </location>
</feature>
<feature type="compositionally biased region" description="Acidic residues" evidence="1">
    <location>
        <begin position="98"/>
        <end position="110"/>
    </location>
</feature>
<dbReference type="PANTHER" id="PTHR19303">
    <property type="entry name" value="TRANSPOSON"/>
    <property type="match status" value="1"/>
</dbReference>
<name>A0A9N9P8R2_9GLOM</name>
<dbReference type="InterPro" id="IPR004875">
    <property type="entry name" value="DDE_SF_endonuclease_dom"/>
</dbReference>
<sequence length="110" mass="12660">DRTRITVMLAANATETEKLKPIVIGSSIEPHALVRLNYDALPVTYRSNLKAWMRTDIFCEWITTLDNKFRLENRHILLLVDGATSHYNPNDNNSQDMLELDEELNGEEES</sequence>
<comment type="caution">
    <text evidence="3">The sequence shown here is derived from an EMBL/GenBank/DDBJ whole genome shotgun (WGS) entry which is preliminary data.</text>
</comment>
<dbReference type="GO" id="GO:0005634">
    <property type="term" value="C:nucleus"/>
    <property type="evidence" value="ECO:0007669"/>
    <property type="project" value="TreeGrafter"/>
</dbReference>
<evidence type="ECO:0000313" key="4">
    <source>
        <dbReference type="Proteomes" id="UP000789396"/>
    </source>
</evidence>
<keyword evidence="4" id="KW-1185">Reference proteome</keyword>
<evidence type="ECO:0000313" key="3">
    <source>
        <dbReference type="EMBL" id="CAG8793570.1"/>
    </source>
</evidence>
<dbReference type="Pfam" id="PF03184">
    <property type="entry name" value="DDE_1"/>
    <property type="match status" value="1"/>
</dbReference>
<accession>A0A9N9P8R2</accession>
<dbReference type="OrthoDB" id="2441471at2759"/>
<evidence type="ECO:0000259" key="2">
    <source>
        <dbReference type="Pfam" id="PF03184"/>
    </source>
</evidence>
<evidence type="ECO:0000256" key="1">
    <source>
        <dbReference type="SAM" id="MobiDB-lite"/>
    </source>
</evidence>
<dbReference type="AlphaFoldDB" id="A0A9N9P8R2"/>
<gene>
    <name evidence="3" type="ORF">RFULGI_LOCUS16988</name>
</gene>
<dbReference type="PANTHER" id="PTHR19303:SF73">
    <property type="entry name" value="PROTEIN PDC2"/>
    <property type="match status" value="1"/>
</dbReference>
<dbReference type="InterPro" id="IPR050863">
    <property type="entry name" value="CenT-Element_Derived"/>
</dbReference>
<feature type="non-terminal residue" evidence="3">
    <location>
        <position position="110"/>
    </location>
</feature>
<dbReference type="Proteomes" id="UP000789396">
    <property type="component" value="Unassembled WGS sequence"/>
</dbReference>
<feature type="compositionally biased region" description="Polar residues" evidence="1">
    <location>
        <begin position="85"/>
        <end position="96"/>
    </location>
</feature>
<protein>
    <submittedName>
        <fullName evidence="3">3961_t:CDS:1</fullName>
    </submittedName>
</protein>
<proteinExistence type="predicted"/>
<dbReference type="EMBL" id="CAJVPZ010063715">
    <property type="protein sequence ID" value="CAG8793570.1"/>
    <property type="molecule type" value="Genomic_DNA"/>
</dbReference>
<organism evidence="3 4">
    <name type="scientific">Racocetra fulgida</name>
    <dbReference type="NCBI Taxonomy" id="60492"/>
    <lineage>
        <taxon>Eukaryota</taxon>
        <taxon>Fungi</taxon>
        <taxon>Fungi incertae sedis</taxon>
        <taxon>Mucoromycota</taxon>
        <taxon>Glomeromycotina</taxon>
        <taxon>Glomeromycetes</taxon>
        <taxon>Diversisporales</taxon>
        <taxon>Gigasporaceae</taxon>
        <taxon>Racocetra</taxon>
    </lineage>
</organism>
<reference evidence="3" key="1">
    <citation type="submission" date="2021-06" db="EMBL/GenBank/DDBJ databases">
        <authorList>
            <person name="Kallberg Y."/>
            <person name="Tangrot J."/>
            <person name="Rosling A."/>
        </authorList>
    </citation>
    <scope>NUCLEOTIDE SEQUENCE</scope>
    <source>
        <strain evidence="3">IN212</strain>
    </source>
</reference>
<feature type="region of interest" description="Disordered" evidence="1">
    <location>
        <begin position="84"/>
        <end position="110"/>
    </location>
</feature>
<dbReference type="GO" id="GO:0003677">
    <property type="term" value="F:DNA binding"/>
    <property type="evidence" value="ECO:0007669"/>
    <property type="project" value="TreeGrafter"/>
</dbReference>